<evidence type="ECO:0000313" key="1">
    <source>
        <dbReference type="EMBL" id="TCK75327.1"/>
    </source>
</evidence>
<dbReference type="Gene3D" id="3.40.1660.10">
    <property type="entry name" value="EreA-like (biosynthetic domain)"/>
    <property type="match status" value="1"/>
</dbReference>
<dbReference type="InterPro" id="IPR007815">
    <property type="entry name" value="Emycin_Estase"/>
</dbReference>
<dbReference type="PIRSF" id="PIRSF036794">
    <property type="entry name" value="UCP_erythr_ester"/>
    <property type="match status" value="1"/>
</dbReference>
<dbReference type="Proteomes" id="UP000295210">
    <property type="component" value="Unassembled WGS sequence"/>
</dbReference>
<reference evidence="1 2" key="1">
    <citation type="submission" date="2019-03" db="EMBL/GenBank/DDBJ databases">
        <title>Genomic Encyclopedia of Type Strains, Phase IV (KMG-IV): sequencing the most valuable type-strain genomes for metagenomic binning, comparative biology and taxonomic classification.</title>
        <authorList>
            <person name="Goeker M."/>
        </authorList>
    </citation>
    <scope>NUCLEOTIDE SEQUENCE [LARGE SCALE GENOMIC DNA]</scope>
    <source>
        <strain evidence="1 2">DSM 103428</strain>
    </source>
</reference>
<keyword evidence="2" id="KW-1185">Reference proteome</keyword>
<dbReference type="Gene3D" id="3.30.1870.10">
    <property type="entry name" value="EreA-like, domain 2"/>
    <property type="match status" value="1"/>
</dbReference>
<dbReference type="PANTHER" id="PTHR31299:SF0">
    <property type="entry name" value="ESTERASE, PUTATIVE (AFU_ORTHOLOGUE AFUA_1G05850)-RELATED"/>
    <property type="match status" value="1"/>
</dbReference>
<dbReference type="Pfam" id="PF05139">
    <property type="entry name" value="Erythro_esteras"/>
    <property type="match status" value="1"/>
</dbReference>
<dbReference type="PANTHER" id="PTHR31299">
    <property type="entry name" value="ESTERASE, PUTATIVE (AFU_ORTHOLOGUE AFUA_1G05850)-RELATED"/>
    <property type="match status" value="1"/>
</dbReference>
<organism evidence="1 2">
    <name type="scientific">Acidipila rosea</name>
    <dbReference type="NCBI Taxonomy" id="768535"/>
    <lineage>
        <taxon>Bacteria</taxon>
        <taxon>Pseudomonadati</taxon>
        <taxon>Acidobacteriota</taxon>
        <taxon>Terriglobia</taxon>
        <taxon>Terriglobales</taxon>
        <taxon>Acidobacteriaceae</taxon>
        <taxon>Acidipila</taxon>
    </lineage>
</organism>
<dbReference type="SUPFAM" id="SSF159501">
    <property type="entry name" value="EreA/ChaN-like"/>
    <property type="match status" value="1"/>
</dbReference>
<dbReference type="RefSeq" id="WP_131990996.1">
    <property type="nucleotide sequence ID" value="NZ_SMGK01000001.1"/>
</dbReference>
<gene>
    <name evidence="1" type="ORF">C7378_0310</name>
</gene>
<dbReference type="Gene3D" id="1.20.1440.30">
    <property type="entry name" value="Biosynthetic Protein domain"/>
    <property type="match status" value="1"/>
</dbReference>
<dbReference type="EMBL" id="SMGK01000001">
    <property type="protein sequence ID" value="TCK75327.1"/>
    <property type="molecule type" value="Genomic_DNA"/>
</dbReference>
<dbReference type="OrthoDB" id="9810066at2"/>
<proteinExistence type="predicted"/>
<sequence length="449" mass="50435">MANAILPLVVDLVHNAAHPLTGSTDDYNPLLKLIGDSSYVLLGEASHGTHEFYSARAEITKRLVREKGFNAIAVEADWPDAYRINRYVQGRGPDADAVEALSGFRRFPAWMWRNADVLDFVGWLRSYNDSLTAESLARIGFYGLDLYSLHASIEAVLGYLDKIDPEGAMRARHRYACFEHFGEDAQAYGYATGLGLSRKCEAEVIAQLVDLRRSALAYVRRDGWIAEEDFFSAEQNARLVKNAEHYYRTMFGGRVSSWNLRDAHMVETFDSLQRHLATKRHSAKVVVWAHNSHLGDARATQMHADGEWNVGQLMRERYGEDVCLVGFSTYEGTVTAASNWDGPGERKRVRPARVDSYEGLFHRAGIPAFVLPLERGTQVTAGLSEPMLERAIGVIYRPETERASHYFEARLSDQFDAVIHFDQTRAVEPLEPIAMLKDAEPAETFPSGI</sequence>
<accession>A0A4R1LCI3</accession>
<dbReference type="InterPro" id="IPR052036">
    <property type="entry name" value="Hydrolase/PRTase-associated"/>
</dbReference>
<protein>
    <submittedName>
        <fullName evidence="1">Erythromycin esterase-like protein</fullName>
    </submittedName>
</protein>
<dbReference type="AlphaFoldDB" id="A0A4R1LCI3"/>
<dbReference type="CDD" id="cd14728">
    <property type="entry name" value="Ere-like"/>
    <property type="match status" value="1"/>
</dbReference>
<comment type="caution">
    <text evidence="1">The sequence shown here is derived from an EMBL/GenBank/DDBJ whole genome shotgun (WGS) entry which is preliminary data.</text>
</comment>
<evidence type="ECO:0000313" key="2">
    <source>
        <dbReference type="Proteomes" id="UP000295210"/>
    </source>
</evidence>
<dbReference type="GO" id="GO:0046677">
    <property type="term" value="P:response to antibiotic"/>
    <property type="evidence" value="ECO:0007669"/>
    <property type="project" value="InterPro"/>
</dbReference>
<dbReference type="InterPro" id="IPR014622">
    <property type="entry name" value="UCP036794_erythomycin"/>
</dbReference>
<name>A0A4R1LCI3_9BACT</name>